<dbReference type="EMBL" id="JAPZBU010000012">
    <property type="protein sequence ID" value="KAJ5377093.1"/>
    <property type="molecule type" value="Genomic_DNA"/>
</dbReference>
<evidence type="ECO:0000313" key="2">
    <source>
        <dbReference type="EMBL" id="KAJ5377093.1"/>
    </source>
</evidence>
<gene>
    <name evidence="2" type="ORF">N7509_013979</name>
</gene>
<dbReference type="Proteomes" id="UP001147747">
    <property type="component" value="Unassembled WGS sequence"/>
</dbReference>
<comment type="caution">
    <text evidence="2">The sequence shown here is derived from an EMBL/GenBank/DDBJ whole genome shotgun (WGS) entry which is preliminary data.</text>
</comment>
<dbReference type="OrthoDB" id="5549573at2759"/>
<dbReference type="RefSeq" id="XP_056482123.1">
    <property type="nucleotide sequence ID" value="XM_056638616.1"/>
</dbReference>
<protein>
    <submittedName>
        <fullName evidence="2">Uncharacterized protein</fullName>
    </submittedName>
</protein>
<organism evidence="2 3">
    <name type="scientific">Penicillium cosmopolitanum</name>
    <dbReference type="NCBI Taxonomy" id="1131564"/>
    <lineage>
        <taxon>Eukaryota</taxon>
        <taxon>Fungi</taxon>
        <taxon>Dikarya</taxon>
        <taxon>Ascomycota</taxon>
        <taxon>Pezizomycotina</taxon>
        <taxon>Eurotiomycetes</taxon>
        <taxon>Eurotiomycetidae</taxon>
        <taxon>Eurotiales</taxon>
        <taxon>Aspergillaceae</taxon>
        <taxon>Penicillium</taxon>
    </lineage>
</organism>
<reference evidence="2" key="2">
    <citation type="journal article" date="2023" name="IMA Fungus">
        <title>Comparative genomic study of the Penicillium genus elucidates a diverse pangenome and 15 lateral gene transfer events.</title>
        <authorList>
            <person name="Petersen C."/>
            <person name="Sorensen T."/>
            <person name="Nielsen M.R."/>
            <person name="Sondergaard T.E."/>
            <person name="Sorensen J.L."/>
            <person name="Fitzpatrick D.A."/>
            <person name="Frisvad J.C."/>
            <person name="Nielsen K.L."/>
        </authorList>
    </citation>
    <scope>NUCLEOTIDE SEQUENCE</scope>
    <source>
        <strain evidence="2">IBT 29677</strain>
    </source>
</reference>
<evidence type="ECO:0000313" key="3">
    <source>
        <dbReference type="Proteomes" id="UP001147747"/>
    </source>
</evidence>
<evidence type="ECO:0000256" key="1">
    <source>
        <dbReference type="SAM" id="MobiDB-lite"/>
    </source>
</evidence>
<feature type="region of interest" description="Disordered" evidence="1">
    <location>
        <begin position="113"/>
        <end position="133"/>
    </location>
</feature>
<proteinExistence type="predicted"/>
<sequence>MNVHYPAWGGPGTWIDQGAEDQLLIMDEQGPQLVRCEGADDLEHASDHFPIRTQLDTETPLDLATTDDKRLVKFIEVHLTSRDLSRAGQMRIELGCQSFIQVIEAAIDVSPPVRNHQSGRPLDSLWNAASPLN</sequence>
<name>A0A9W9VCJ3_9EURO</name>
<dbReference type="AlphaFoldDB" id="A0A9W9VCJ3"/>
<reference evidence="2" key="1">
    <citation type="submission" date="2022-12" db="EMBL/GenBank/DDBJ databases">
        <authorList>
            <person name="Petersen C."/>
        </authorList>
    </citation>
    <scope>NUCLEOTIDE SEQUENCE</scope>
    <source>
        <strain evidence="2">IBT 29677</strain>
    </source>
</reference>
<accession>A0A9W9VCJ3</accession>
<keyword evidence="3" id="KW-1185">Reference proteome</keyword>
<dbReference type="GeneID" id="81377596"/>